<name>A0ACB8CSE7_DERSI</name>
<proteinExistence type="predicted"/>
<protein>
    <submittedName>
        <fullName evidence="1">Uncharacterized protein</fullName>
    </submittedName>
</protein>
<dbReference type="EMBL" id="CM023474">
    <property type="protein sequence ID" value="KAH7950014.1"/>
    <property type="molecule type" value="Genomic_DNA"/>
</dbReference>
<keyword evidence="2" id="KW-1185">Reference proteome</keyword>
<comment type="caution">
    <text evidence="1">The sequence shown here is derived from an EMBL/GenBank/DDBJ whole genome shotgun (WGS) entry which is preliminary data.</text>
</comment>
<organism evidence="1 2">
    <name type="scientific">Dermacentor silvarum</name>
    <name type="common">Tick</name>
    <dbReference type="NCBI Taxonomy" id="543639"/>
    <lineage>
        <taxon>Eukaryota</taxon>
        <taxon>Metazoa</taxon>
        <taxon>Ecdysozoa</taxon>
        <taxon>Arthropoda</taxon>
        <taxon>Chelicerata</taxon>
        <taxon>Arachnida</taxon>
        <taxon>Acari</taxon>
        <taxon>Parasitiformes</taxon>
        <taxon>Ixodida</taxon>
        <taxon>Ixodoidea</taxon>
        <taxon>Ixodidae</taxon>
        <taxon>Rhipicephalinae</taxon>
        <taxon>Dermacentor</taxon>
    </lineage>
</organism>
<accession>A0ACB8CSE7</accession>
<dbReference type="Proteomes" id="UP000821865">
    <property type="component" value="Chromosome 5"/>
</dbReference>
<reference evidence="1" key="1">
    <citation type="submission" date="2020-05" db="EMBL/GenBank/DDBJ databases">
        <title>Large-scale comparative analyses of tick genomes elucidate their genetic diversity and vector capacities.</title>
        <authorList>
            <person name="Jia N."/>
            <person name="Wang J."/>
            <person name="Shi W."/>
            <person name="Du L."/>
            <person name="Sun Y."/>
            <person name="Zhan W."/>
            <person name="Jiang J."/>
            <person name="Wang Q."/>
            <person name="Zhang B."/>
            <person name="Ji P."/>
            <person name="Sakyi L.B."/>
            <person name="Cui X."/>
            <person name="Yuan T."/>
            <person name="Jiang B."/>
            <person name="Yang W."/>
            <person name="Lam T.T.-Y."/>
            <person name="Chang Q."/>
            <person name="Ding S."/>
            <person name="Wang X."/>
            <person name="Zhu J."/>
            <person name="Ruan X."/>
            <person name="Zhao L."/>
            <person name="Wei J."/>
            <person name="Que T."/>
            <person name="Du C."/>
            <person name="Cheng J."/>
            <person name="Dai P."/>
            <person name="Han X."/>
            <person name="Huang E."/>
            <person name="Gao Y."/>
            <person name="Liu J."/>
            <person name="Shao H."/>
            <person name="Ye R."/>
            <person name="Li L."/>
            <person name="Wei W."/>
            <person name="Wang X."/>
            <person name="Wang C."/>
            <person name="Yang T."/>
            <person name="Huo Q."/>
            <person name="Li W."/>
            <person name="Guo W."/>
            <person name="Chen H."/>
            <person name="Zhou L."/>
            <person name="Ni X."/>
            <person name="Tian J."/>
            <person name="Zhou Y."/>
            <person name="Sheng Y."/>
            <person name="Liu T."/>
            <person name="Pan Y."/>
            <person name="Xia L."/>
            <person name="Li J."/>
            <person name="Zhao F."/>
            <person name="Cao W."/>
        </authorList>
    </citation>
    <scope>NUCLEOTIDE SEQUENCE</scope>
    <source>
        <strain evidence="1">Dsil-2018</strain>
    </source>
</reference>
<evidence type="ECO:0000313" key="2">
    <source>
        <dbReference type="Proteomes" id="UP000821865"/>
    </source>
</evidence>
<sequence length="274" mass="30557">MASVTSLRRPSGAQMTSSISQMASLLECPVCREYALPPIMQCENGHHLCAICRKKVAKCPVCRAPKGRNRNLALEKLAETAMFPCKYRLKGCAAVLLIAAKKKHEESCEHGPCPCVLGLKSCKWRGPLQEVVDHILRSHDFVPRLQGENVVLTATRFNRAEAFCWVALQSCLGRDFVVMLKKRNNYRDRFFGVVLLVGSTEEARRFVYRLQLCGAEHRLTWEAKPRSLHSRPETVKSGDGLAFDMRTAERLSNGADLNVDVAIRLASMSGDIGL</sequence>
<evidence type="ECO:0000313" key="1">
    <source>
        <dbReference type="EMBL" id="KAH7950014.1"/>
    </source>
</evidence>
<gene>
    <name evidence="1" type="ORF">HPB49_018419</name>
</gene>